<dbReference type="InterPro" id="IPR007312">
    <property type="entry name" value="Phosphoesterase"/>
</dbReference>
<proteinExistence type="predicted"/>
<dbReference type="PANTHER" id="PTHR31956:SF1">
    <property type="entry name" value="NON-SPECIFIC PHOSPHOLIPASE C1"/>
    <property type="match status" value="1"/>
</dbReference>
<dbReference type="PANTHER" id="PTHR31956">
    <property type="entry name" value="NON-SPECIFIC PHOSPHOLIPASE C4-RELATED"/>
    <property type="match status" value="1"/>
</dbReference>
<dbReference type="GO" id="GO:0042578">
    <property type="term" value="F:phosphoric ester hydrolase activity"/>
    <property type="evidence" value="ECO:0007669"/>
    <property type="project" value="UniProtKB-ARBA"/>
</dbReference>
<organism evidence="2">
    <name type="scientific">Arcella intermedia</name>
    <dbReference type="NCBI Taxonomy" id="1963864"/>
    <lineage>
        <taxon>Eukaryota</taxon>
        <taxon>Amoebozoa</taxon>
        <taxon>Tubulinea</taxon>
        <taxon>Elardia</taxon>
        <taxon>Arcellinida</taxon>
        <taxon>Sphaerothecina</taxon>
        <taxon>Arcellidae</taxon>
        <taxon>Arcella</taxon>
    </lineage>
</organism>
<sequence>MVVSWLSLLACGQGMPIKNVITIMMENRSFDHLLGFLHLSDPAIDGLDGSEYNLVDTKDPTSEKVFVNQNGYDEGPDDPGHGWEDTAEEIYGVHDLKPPIKLEPKMIGFAQNAKSHGHSTLNPLSMFTSKTAPVINGLATEFAVFDAWFCSLPGPTDPNRGFWMSGTSNGAITNYNGTHWSQQSYFDFLRTKGVSWRAYYQDDPWAIMYFQDMHLKVNHQNVFTLDQFFTDLKSNSLSRFSLLQPRMTTTAAGPPTWQHPDASVTEGERLLKSIYEAFRASSYWNDTVLVITYDEHGGFYDHVPPPEQVPAPDSVVAPNGFTFERLGIRVPTVAISPWIPKGTIVHKPSGPQPNSEYDSTSLMSTANKIFGITEHLGLRAAWSGTFENIFSTTMRTDCPTTLIDIPMYTQETLDKQRSLPLNDHMSIQVQFYCQENNLGEDCGKDIVNQGQASDFIVREAQRFMHNLASN</sequence>
<dbReference type="Gene3D" id="3.40.720.10">
    <property type="entry name" value="Alkaline Phosphatase, subunit A"/>
    <property type="match status" value="1"/>
</dbReference>
<dbReference type="InterPro" id="IPR017850">
    <property type="entry name" value="Alkaline_phosphatase_core_sf"/>
</dbReference>
<dbReference type="Pfam" id="PF04185">
    <property type="entry name" value="Phosphoesterase"/>
    <property type="match status" value="1"/>
</dbReference>
<accession>A0A6B2L347</accession>
<reference evidence="2" key="1">
    <citation type="journal article" date="2020" name="J. Eukaryot. Microbiol.">
        <title>De novo Sequencing, Assembly and Annotation of the Transcriptome for the Free-Living Testate Amoeba Arcella intermedia.</title>
        <authorList>
            <person name="Ribeiro G.M."/>
            <person name="Porfirio-Sousa A.L."/>
            <person name="Maurer-Alcala X.X."/>
            <person name="Katz L.A."/>
            <person name="Lahr D.J.G."/>
        </authorList>
    </citation>
    <scope>NUCLEOTIDE SEQUENCE</scope>
</reference>
<evidence type="ECO:0000313" key="2">
    <source>
        <dbReference type="EMBL" id="NDV31402.1"/>
    </source>
</evidence>
<dbReference type="EMBL" id="GIBP01002433">
    <property type="protein sequence ID" value="NDV31402.1"/>
    <property type="molecule type" value="Transcribed_RNA"/>
</dbReference>
<name>A0A6B2L347_9EUKA</name>
<keyword evidence="1" id="KW-0378">Hydrolase</keyword>
<protein>
    <recommendedName>
        <fullName evidence="3">Phosphoesterase</fullName>
    </recommendedName>
</protein>
<dbReference type="AlphaFoldDB" id="A0A6B2L347"/>
<dbReference type="GO" id="GO:0009395">
    <property type="term" value="P:phospholipid catabolic process"/>
    <property type="evidence" value="ECO:0007669"/>
    <property type="project" value="TreeGrafter"/>
</dbReference>
<dbReference type="SUPFAM" id="SSF53649">
    <property type="entry name" value="Alkaline phosphatase-like"/>
    <property type="match status" value="1"/>
</dbReference>
<evidence type="ECO:0000256" key="1">
    <source>
        <dbReference type="ARBA" id="ARBA00022801"/>
    </source>
</evidence>
<evidence type="ECO:0008006" key="3">
    <source>
        <dbReference type="Google" id="ProtNLM"/>
    </source>
</evidence>